<evidence type="ECO:0000259" key="9">
    <source>
        <dbReference type="PROSITE" id="PS50106"/>
    </source>
</evidence>
<evidence type="ECO:0000256" key="7">
    <source>
        <dbReference type="SAM" id="MobiDB-lite"/>
    </source>
</evidence>
<dbReference type="Gene3D" id="2.30.42.10">
    <property type="match status" value="1"/>
</dbReference>
<evidence type="ECO:0000256" key="8">
    <source>
        <dbReference type="SAM" id="SignalP"/>
    </source>
</evidence>
<dbReference type="InterPro" id="IPR004447">
    <property type="entry name" value="Peptidase_S41A"/>
</dbReference>
<dbReference type="Pfam" id="PF11818">
    <property type="entry name" value="DUF3340"/>
    <property type="match status" value="1"/>
</dbReference>
<dbReference type="SUPFAM" id="SSF50156">
    <property type="entry name" value="PDZ domain-like"/>
    <property type="match status" value="1"/>
</dbReference>
<dbReference type="HOGENOM" id="CLU_016199_1_0_6"/>
<dbReference type="GO" id="GO:0030288">
    <property type="term" value="C:outer membrane-bounded periplasmic space"/>
    <property type="evidence" value="ECO:0007669"/>
    <property type="project" value="TreeGrafter"/>
</dbReference>
<keyword evidence="4 5" id="KW-0720">Serine protease</keyword>
<dbReference type="PATRIC" id="fig|1335757.3.peg.940"/>
<dbReference type="NCBIfam" id="TIGR00225">
    <property type="entry name" value="prc"/>
    <property type="match status" value="1"/>
</dbReference>
<dbReference type="AlphaFoldDB" id="U5T6H5"/>
<feature type="chain" id="PRO_5004664470" description="PDZ domain-containing protein" evidence="8">
    <location>
        <begin position="20"/>
        <end position="683"/>
    </location>
</feature>
<reference evidence="10 11" key="1">
    <citation type="journal article" date="2013" name="BMC Genomics">
        <title>Genomes of "Spiribacter", a streamlined, successful halophilic bacterium.</title>
        <authorList>
            <person name="Lopez-Perez M."/>
            <person name="Ghai R."/>
            <person name="Leon M.J."/>
            <person name="Rodriguez-Olmos A."/>
            <person name="Copa-Patino J.L."/>
            <person name="Soliveri J."/>
            <person name="Sanchez-Porro C."/>
            <person name="Ventosa A."/>
            <person name="Rodriguez-Valera F."/>
        </authorList>
    </citation>
    <scope>NUCLEOTIDE SEQUENCE [LARGE SCALE GENOMIC DNA]</scope>
    <source>
        <strain evidence="10 11">UAH-SP71</strain>
    </source>
</reference>
<dbReference type="Pfam" id="PF03572">
    <property type="entry name" value="Peptidase_S41"/>
    <property type="match status" value="1"/>
</dbReference>
<dbReference type="OrthoDB" id="9812068at2"/>
<keyword evidence="11" id="KW-1185">Reference proteome</keyword>
<dbReference type="InterPro" id="IPR029045">
    <property type="entry name" value="ClpP/crotonase-like_dom_sf"/>
</dbReference>
<dbReference type="InterPro" id="IPR020992">
    <property type="entry name" value="Tail_Prtase_C"/>
</dbReference>
<feature type="compositionally biased region" description="Basic and acidic residues" evidence="7">
    <location>
        <begin position="596"/>
        <end position="605"/>
    </location>
</feature>
<evidence type="ECO:0000256" key="5">
    <source>
        <dbReference type="RuleBase" id="RU004404"/>
    </source>
</evidence>
<keyword evidence="2 5" id="KW-0645">Protease</keyword>
<dbReference type="Pfam" id="PF17804">
    <property type="entry name" value="TSP_NTD"/>
    <property type="match status" value="1"/>
</dbReference>
<dbReference type="Gene3D" id="3.90.226.10">
    <property type="entry name" value="2-enoyl-CoA Hydratase, Chain A, domain 1"/>
    <property type="match status" value="1"/>
</dbReference>
<protein>
    <recommendedName>
        <fullName evidence="9">PDZ domain-containing protein</fullName>
    </recommendedName>
</protein>
<dbReference type="GO" id="GO:0004175">
    <property type="term" value="F:endopeptidase activity"/>
    <property type="evidence" value="ECO:0007669"/>
    <property type="project" value="TreeGrafter"/>
</dbReference>
<evidence type="ECO:0000256" key="2">
    <source>
        <dbReference type="ARBA" id="ARBA00022670"/>
    </source>
</evidence>
<organism evidence="10 11">
    <name type="scientific">Spiribacter curvatus</name>
    <dbReference type="NCBI Taxonomy" id="1335757"/>
    <lineage>
        <taxon>Bacteria</taxon>
        <taxon>Pseudomonadati</taxon>
        <taxon>Pseudomonadota</taxon>
        <taxon>Gammaproteobacteria</taxon>
        <taxon>Chromatiales</taxon>
        <taxon>Ectothiorhodospiraceae</taxon>
        <taxon>Spiribacter</taxon>
    </lineage>
</organism>
<dbReference type="STRING" id="1335757.SPICUR_04830"/>
<keyword evidence="8" id="KW-0732">Signal</keyword>
<dbReference type="PANTHER" id="PTHR32060:SF22">
    <property type="entry name" value="CARBOXYL-TERMINAL-PROCESSING PEPTIDASE 3, CHLOROPLASTIC"/>
    <property type="match status" value="1"/>
</dbReference>
<dbReference type="PROSITE" id="PS50106">
    <property type="entry name" value="PDZ"/>
    <property type="match status" value="1"/>
</dbReference>
<dbReference type="Pfam" id="PF00595">
    <property type="entry name" value="PDZ"/>
    <property type="match status" value="1"/>
</dbReference>
<dbReference type="GO" id="GO:0007165">
    <property type="term" value="P:signal transduction"/>
    <property type="evidence" value="ECO:0007669"/>
    <property type="project" value="TreeGrafter"/>
</dbReference>
<gene>
    <name evidence="10" type="ORF">SPICUR_04830</name>
</gene>
<evidence type="ECO:0000256" key="6">
    <source>
        <dbReference type="SAM" id="Coils"/>
    </source>
</evidence>
<name>U5T6H5_9GAMM</name>
<feature type="region of interest" description="Disordered" evidence="7">
    <location>
        <begin position="595"/>
        <end position="620"/>
    </location>
</feature>
<feature type="domain" description="PDZ" evidence="9">
    <location>
        <begin position="226"/>
        <end position="296"/>
    </location>
</feature>
<dbReference type="PANTHER" id="PTHR32060">
    <property type="entry name" value="TAIL-SPECIFIC PROTEASE"/>
    <property type="match status" value="1"/>
</dbReference>
<dbReference type="Gene3D" id="3.30.750.44">
    <property type="match status" value="1"/>
</dbReference>
<dbReference type="SMART" id="SM00245">
    <property type="entry name" value="TSPc"/>
    <property type="match status" value="1"/>
</dbReference>
<dbReference type="FunFam" id="3.90.226.10:FF:000090">
    <property type="entry name" value="Tail-specific protease"/>
    <property type="match status" value="1"/>
</dbReference>
<keyword evidence="6" id="KW-0175">Coiled coil</keyword>
<dbReference type="eggNOG" id="COG0793">
    <property type="taxonomic scope" value="Bacteria"/>
</dbReference>
<sequence>MTRLLGFLVLLISAPGLLAATSIEPDAIQEESAQVVGELLSRYHYNDRDAGDGLSRAVFDAYFDALDPQRVYFTRDDIRAFADERRELDDQVSNGELDTAYAIFQRYRQRVRERSEFALEMLDDGLVFDRDEEFEVDRSDADWATSTSGLDAIWRKRVTNDALKQKLSGRDMSAIKESLRGRYERLPRTLSQYEPEDVFQTFMSAWAGEYDPHSSYMSPRRSENFDINMRLSLEGIGALLGSEGNFVEIVELIPGGPAEGSGELSAGDRIVGVGQTPDAIEDVVGRRLADVVDLIRGPKGSEVYLEILPPSGAGDSTQDVVSLTRNTIELEEQAAQAEIREVKRDEDNRRIGVIEIPTFYADIEAANAGDADYRSTTRDVRELINSDQLEGIDGLIIDLRGNAGGSLDEAVRLSGLFIDEGPIVQVHRRNGERRVLNDQEAEDAMYDGPLGVLVDGRSASASEIFAAAMQDYGRGVVMGDQTFGKGTVQTLINLDRFGVGNEDNPSGRLKLTIAKFYRINGNSTQLQGVTPDLEMPYPHGNDAMSERAADNALPWDTIQTADYRRLDRLDGLMGELRHRHERRLRRDPALTAVSDEASRLREAREQTTVSLNEDEREASMDAAAEKRLEAINSQRAAYDLAPIEDLSAMTADSVPDVLLDESAAVIADLAELRADDGARIAGR</sequence>
<feature type="coiled-coil region" evidence="6">
    <location>
        <begin position="320"/>
        <end position="348"/>
    </location>
</feature>
<dbReference type="SUPFAM" id="SSF52096">
    <property type="entry name" value="ClpP/crotonase"/>
    <property type="match status" value="1"/>
</dbReference>
<dbReference type="KEGG" id="spiu:SPICUR_04830"/>
<dbReference type="InterPro" id="IPR040573">
    <property type="entry name" value="TSP_N"/>
</dbReference>
<feature type="signal peptide" evidence="8">
    <location>
        <begin position="1"/>
        <end position="19"/>
    </location>
</feature>
<dbReference type="GO" id="GO:0006508">
    <property type="term" value="P:proteolysis"/>
    <property type="evidence" value="ECO:0007669"/>
    <property type="project" value="UniProtKB-KW"/>
</dbReference>
<keyword evidence="3 5" id="KW-0378">Hydrolase</keyword>
<evidence type="ECO:0000313" key="11">
    <source>
        <dbReference type="Proteomes" id="UP000017640"/>
    </source>
</evidence>
<dbReference type="EMBL" id="CP005990">
    <property type="protein sequence ID" value="AGY91943.1"/>
    <property type="molecule type" value="Genomic_DNA"/>
</dbReference>
<dbReference type="InterPro" id="IPR036034">
    <property type="entry name" value="PDZ_sf"/>
</dbReference>
<dbReference type="GO" id="GO:0008236">
    <property type="term" value="F:serine-type peptidase activity"/>
    <property type="evidence" value="ECO:0007669"/>
    <property type="project" value="UniProtKB-KW"/>
</dbReference>
<dbReference type="MEROPS" id="S41.001"/>
<evidence type="ECO:0000256" key="1">
    <source>
        <dbReference type="ARBA" id="ARBA00009179"/>
    </source>
</evidence>
<dbReference type="InterPro" id="IPR001478">
    <property type="entry name" value="PDZ"/>
</dbReference>
<dbReference type="InterPro" id="IPR005151">
    <property type="entry name" value="Tail-specific_protease"/>
</dbReference>
<dbReference type="CDD" id="cd07560">
    <property type="entry name" value="Peptidase_S41_CPP"/>
    <property type="match status" value="1"/>
</dbReference>
<evidence type="ECO:0000313" key="10">
    <source>
        <dbReference type="EMBL" id="AGY91943.1"/>
    </source>
</evidence>
<accession>U5T6H5</accession>
<evidence type="ECO:0000256" key="4">
    <source>
        <dbReference type="ARBA" id="ARBA00022825"/>
    </source>
</evidence>
<dbReference type="Proteomes" id="UP000017640">
    <property type="component" value="Chromosome"/>
</dbReference>
<dbReference type="SMART" id="SM00228">
    <property type="entry name" value="PDZ"/>
    <property type="match status" value="1"/>
</dbReference>
<comment type="similarity">
    <text evidence="1 5">Belongs to the peptidase S41A family.</text>
</comment>
<dbReference type="CDD" id="cd06782">
    <property type="entry name" value="cpPDZ_CPP-like"/>
    <property type="match status" value="1"/>
</dbReference>
<evidence type="ECO:0000256" key="3">
    <source>
        <dbReference type="ARBA" id="ARBA00022801"/>
    </source>
</evidence>
<dbReference type="RefSeq" id="WP_023366607.1">
    <property type="nucleotide sequence ID" value="NC_022664.1"/>
</dbReference>
<proteinExistence type="inferred from homology"/>